<evidence type="ECO:0000313" key="4">
    <source>
        <dbReference type="EnsemblMetazoa" id="AMIN000469-PA"/>
    </source>
</evidence>
<organism evidence="4 5">
    <name type="scientific">Anopheles minimus</name>
    <dbReference type="NCBI Taxonomy" id="112268"/>
    <lineage>
        <taxon>Eukaryota</taxon>
        <taxon>Metazoa</taxon>
        <taxon>Ecdysozoa</taxon>
        <taxon>Arthropoda</taxon>
        <taxon>Hexapoda</taxon>
        <taxon>Insecta</taxon>
        <taxon>Pterygota</taxon>
        <taxon>Neoptera</taxon>
        <taxon>Endopterygota</taxon>
        <taxon>Diptera</taxon>
        <taxon>Nematocera</taxon>
        <taxon>Culicoidea</taxon>
        <taxon>Culicidae</taxon>
        <taxon>Anophelinae</taxon>
        <taxon>Anopheles</taxon>
    </lineage>
</organism>
<reference evidence="4" key="2">
    <citation type="submission" date="2020-05" db="UniProtKB">
        <authorList>
            <consortium name="EnsemblMetazoa"/>
        </authorList>
    </citation>
    <scope>IDENTIFICATION</scope>
    <source>
        <strain evidence="4">MINIMUS1</strain>
    </source>
</reference>
<reference evidence="5" key="1">
    <citation type="submission" date="2013-03" db="EMBL/GenBank/DDBJ databases">
        <title>The Genome Sequence of Anopheles minimus MINIMUS1.</title>
        <authorList>
            <consortium name="The Broad Institute Genomics Platform"/>
            <person name="Neafsey D.E."/>
            <person name="Walton C."/>
            <person name="Walker B."/>
            <person name="Young S.K."/>
            <person name="Zeng Q."/>
            <person name="Gargeya S."/>
            <person name="Fitzgerald M."/>
            <person name="Haas B."/>
            <person name="Abouelleil A."/>
            <person name="Allen A.W."/>
            <person name="Alvarado L."/>
            <person name="Arachchi H.M."/>
            <person name="Berlin A.M."/>
            <person name="Chapman S.B."/>
            <person name="Gainer-Dewar J."/>
            <person name="Goldberg J."/>
            <person name="Griggs A."/>
            <person name="Gujja S."/>
            <person name="Hansen M."/>
            <person name="Howarth C."/>
            <person name="Imamovic A."/>
            <person name="Ireland A."/>
            <person name="Larimer J."/>
            <person name="McCowan C."/>
            <person name="Murphy C."/>
            <person name="Pearson M."/>
            <person name="Poon T.W."/>
            <person name="Priest M."/>
            <person name="Roberts A."/>
            <person name="Saif S."/>
            <person name="Shea T."/>
            <person name="Sisk P."/>
            <person name="Sykes S."/>
            <person name="Wortman J."/>
            <person name="Nusbaum C."/>
            <person name="Birren B."/>
        </authorList>
    </citation>
    <scope>NUCLEOTIDE SEQUENCE [LARGE SCALE GENOMIC DNA]</scope>
    <source>
        <strain evidence="5">MINIMUS1</strain>
    </source>
</reference>
<evidence type="ECO:0000313" key="5">
    <source>
        <dbReference type="Proteomes" id="UP000075920"/>
    </source>
</evidence>
<sequence length="251" mass="28450">MLEFGLPLSSYYKIISNKDTTKQQCLQGKGNVRRNRSAEFPNVERCLLHWISQRIDRGLPLEGPAIKEKAKLFSVKLGINDFSASNGWLDGFKKRQGLIFSRSQHGETEKADSTVGKHGTDVTDCFTNLLDEYEANDIYSITETGLFYKCTPDQIANYREKDCREGENAQERLTVLLCANLTGTDKLPILVIGQPDRSECLKEKDDHILAYETNWDKLALHEPKASFSDYVQVDENVAITALFTDDDILEM</sequence>
<feature type="domain" description="HTH CENPB-type" evidence="3">
    <location>
        <begin position="31"/>
        <end position="102"/>
    </location>
</feature>
<dbReference type="SUPFAM" id="SSF46689">
    <property type="entry name" value="Homeodomain-like"/>
    <property type="match status" value="1"/>
</dbReference>
<dbReference type="Pfam" id="PF03184">
    <property type="entry name" value="DDE_1"/>
    <property type="match status" value="1"/>
</dbReference>
<keyword evidence="2" id="KW-0238">DNA-binding</keyword>
<accession>A0A182VQY8</accession>
<dbReference type="InterPro" id="IPR004875">
    <property type="entry name" value="DDE_SF_endonuclease_dom"/>
</dbReference>
<dbReference type="InterPro" id="IPR006600">
    <property type="entry name" value="HTH_CenpB_DNA-bd_dom"/>
</dbReference>
<evidence type="ECO:0000259" key="3">
    <source>
        <dbReference type="PROSITE" id="PS51253"/>
    </source>
</evidence>
<dbReference type="SMART" id="SM00674">
    <property type="entry name" value="CENPB"/>
    <property type="match status" value="1"/>
</dbReference>
<dbReference type="InterPro" id="IPR009057">
    <property type="entry name" value="Homeodomain-like_sf"/>
</dbReference>
<dbReference type="Pfam" id="PF03221">
    <property type="entry name" value="HTH_Tnp_Tc5"/>
    <property type="match status" value="1"/>
</dbReference>
<dbReference type="Gene3D" id="1.10.10.60">
    <property type="entry name" value="Homeodomain-like"/>
    <property type="match status" value="1"/>
</dbReference>
<name>A0A182VQY8_9DIPT</name>
<dbReference type="PANTHER" id="PTHR19303:SF73">
    <property type="entry name" value="PROTEIN PDC2"/>
    <property type="match status" value="1"/>
</dbReference>
<dbReference type="EnsemblMetazoa" id="AMIN000469-RA">
    <property type="protein sequence ID" value="AMIN000469-PA"/>
    <property type="gene ID" value="AMIN000469"/>
</dbReference>
<dbReference type="VEuPathDB" id="VectorBase:AMIN000469"/>
<dbReference type="GO" id="GO:0005634">
    <property type="term" value="C:nucleus"/>
    <property type="evidence" value="ECO:0007669"/>
    <property type="project" value="UniProtKB-SubCell"/>
</dbReference>
<dbReference type="PROSITE" id="PS51253">
    <property type="entry name" value="HTH_CENPB"/>
    <property type="match status" value="1"/>
</dbReference>
<dbReference type="GO" id="GO:0003677">
    <property type="term" value="F:DNA binding"/>
    <property type="evidence" value="ECO:0007669"/>
    <property type="project" value="UniProtKB-KW"/>
</dbReference>
<comment type="subcellular location">
    <subcellularLocation>
        <location evidence="1">Nucleus</location>
    </subcellularLocation>
</comment>
<keyword evidence="5" id="KW-1185">Reference proteome</keyword>
<evidence type="ECO:0000256" key="2">
    <source>
        <dbReference type="ARBA" id="ARBA00023125"/>
    </source>
</evidence>
<evidence type="ECO:0000256" key="1">
    <source>
        <dbReference type="ARBA" id="ARBA00004123"/>
    </source>
</evidence>
<dbReference type="STRING" id="112268.A0A182VQY8"/>
<proteinExistence type="predicted"/>
<protein>
    <recommendedName>
        <fullName evidence="3">HTH CENPB-type domain-containing protein</fullName>
    </recommendedName>
</protein>
<dbReference type="InterPro" id="IPR050863">
    <property type="entry name" value="CenT-Element_Derived"/>
</dbReference>
<dbReference type="AlphaFoldDB" id="A0A182VQY8"/>
<dbReference type="Proteomes" id="UP000075920">
    <property type="component" value="Unassembled WGS sequence"/>
</dbReference>
<dbReference type="PANTHER" id="PTHR19303">
    <property type="entry name" value="TRANSPOSON"/>
    <property type="match status" value="1"/>
</dbReference>